<evidence type="ECO:0000256" key="1">
    <source>
        <dbReference type="SAM" id="Phobius"/>
    </source>
</evidence>
<keyword evidence="1" id="KW-1133">Transmembrane helix</keyword>
<feature type="transmembrane region" description="Helical" evidence="1">
    <location>
        <begin position="162"/>
        <end position="186"/>
    </location>
</feature>
<dbReference type="RefSeq" id="WP_270083158.1">
    <property type="nucleotide sequence ID" value="NZ_CP115300.1"/>
</dbReference>
<keyword evidence="1" id="KW-0812">Transmembrane</keyword>
<organism evidence="2 3">
    <name type="scientific">Streptomyces camelliae</name>
    <dbReference type="NCBI Taxonomy" id="3004093"/>
    <lineage>
        <taxon>Bacteria</taxon>
        <taxon>Bacillati</taxon>
        <taxon>Actinomycetota</taxon>
        <taxon>Actinomycetes</taxon>
        <taxon>Kitasatosporales</taxon>
        <taxon>Streptomycetaceae</taxon>
        <taxon>Streptomyces</taxon>
    </lineage>
</organism>
<dbReference type="EMBL" id="CP115300">
    <property type="protein sequence ID" value="WBO65612.1"/>
    <property type="molecule type" value="Genomic_DNA"/>
</dbReference>
<feature type="transmembrane region" description="Helical" evidence="1">
    <location>
        <begin position="102"/>
        <end position="125"/>
    </location>
</feature>
<proteinExistence type="predicted"/>
<sequence>MGWENVRDEGRAADRALRSEVAAAIPVNAAQLPAAGLLWLLRSVTQDQYGAGTGGALGPALLLIFAPLLLPLLGLFASLVLTLPAALLARPALRRYGGPERAWRLAGAVATAVGWGAVTAALWHWPFATTAAVLTGLGVLPALALPYVRARTWSQWGLWWRSALACAGLFALALGGGLGAIAAGLIKQYEPPKLTTAQLAGVWHGPSGAVLRLYPSGRAEATRLPAEPSGDEGPPTDVVLCDGPGRWEPGPAPDGTQRDGVLLKLDRSCGEDTHWSISGTEHDPELFVLFGDPDAGTLWTLKRKT</sequence>
<feature type="transmembrane region" description="Helical" evidence="1">
    <location>
        <begin position="21"/>
        <end position="41"/>
    </location>
</feature>
<dbReference type="Proteomes" id="UP001212326">
    <property type="component" value="Chromosome"/>
</dbReference>
<reference evidence="2 3" key="1">
    <citation type="submission" date="2022-12" db="EMBL/GenBank/DDBJ databases">
        <authorList>
            <person name="Mo P."/>
        </authorList>
    </citation>
    <scope>NUCLEOTIDE SEQUENCE [LARGE SCALE GENOMIC DNA]</scope>
    <source>
        <strain evidence="2 3">HUAS 2-6</strain>
    </source>
</reference>
<keyword evidence="3" id="KW-1185">Reference proteome</keyword>
<gene>
    <name evidence="2" type="ORF">O1G22_23740</name>
</gene>
<name>A0ABY7P7H7_9ACTN</name>
<evidence type="ECO:0000313" key="2">
    <source>
        <dbReference type="EMBL" id="WBO65612.1"/>
    </source>
</evidence>
<evidence type="ECO:0000313" key="3">
    <source>
        <dbReference type="Proteomes" id="UP001212326"/>
    </source>
</evidence>
<protein>
    <recommendedName>
        <fullName evidence="4">Integral membrane protein</fullName>
    </recommendedName>
</protein>
<feature type="transmembrane region" description="Helical" evidence="1">
    <location>
        <begin position="131"/>
        <end position="150"/>
    </location>
</feature>
<accession>A0ABY7P7H7</accession>
<evidence type="ECO:0008006" key="4">
    <source>
        <dbReference type="Google" id="ProtNLM"/>
    </source>
</evidence>
<feature type="transmembrane region" description="Helical" evidence="1">
    <location>
        <begin position="61"/>
        <end position="90"/>
    </location>
</feature>
<keyword evidence="1" id="KW-0472">Membrane</keyword>